<keyword evidence="4" id="KW-1185">Reference proteome</keyword>
<dbReference type="AlphaFoldDB" id="A0A9X3MM24"/>
<keyword evidence="2" id="KW-0408">Iron</keyword>
<protein>
    <submittedName>
        <fullName evidence="3">Cytochrome P450</fullName>
    </submittedName>
</protein>
<dbReference type="PANTHER" id="PTHR46696">
    <property type="entry name" value="P450, PUTATIVE (EUROFUNG)-RELATED"/>
    <property type="match status" value="1"/>
</dbReference>
<dbReference type="PROSITE" id="PS00086">
    <property type="entry name" value="CYTOCHROME_P450"/>
    <property type="match status" value="1"/>
</dbReference>
<sequence>MSTTMTIPESALDPFSDAALADPWAIYRELRDVGPVVRLPEYDLHAVMRFEDVRRILGDWQTFSSLSVGLNSVFNEMAGQSVDTNLLMASPPQHHRLREVFGADLAPRRLREKVEGFVVERADALVDELVERGSFDAVNDLARPYVMGIIYELNGLPESGRDRFFEWAGAMFNALGPMNARAQQGLQSVGEMFGWLHSQAGRDQVTPDSWTAHIYDAVERGAIPGATAHELLSTYIAPALDTTTHSLGWAIKLFAENPDQWHALRDDPELIPGAYREILRIQAPVHHFGRRVEEDVEIDGVRVPAGAHLMVSYASGNRDERYWERPDEFDITRDNTRQLAFGYGVHACIGQGLARAEGHAILAALARRVERFEAGDGTPFLNNLVHGLDSLDVRVTRG</sequence>
<dbReference type="InterPro" id="IPR017972">
    <property type="entry name" value="Cyt_P450_CS"/>
</dbReference>
<evidence type="ECO:0000256" key="1">
    <source>
        <dbReference type="ARBA" id="ARBA00010617"/>
    </source>
</evidence>
<dbReference type="InterPro" id="IPR001128">
    <property type="entry name" value="Cyt_P450"/>
</dbReference>
<dbReference type="InterPro" id="IPR036396">
    <property type="entry name" value="Cyt_P450_sf"/>
</dbReference>
<dbReference type="EMBL" id="JAPDOD010000001">
    <property type="protein sequence ID" value="MDA0159066.1"/>
    <property type="molecule type" value="Genomic_DNA"/>
</dbReference>
<dbReference type="Pfam" id="PF00067">
    <property type="entry name" value="p450"/>
    <property type="match status" value="1"/>
</dbReference>
<evidence type="ECO:0000313" key="4">
    <source>
        <dbReference type="Proteomes" id="UP001149140"/>
    </source>
</evidence>
<keyword evidence="2" id="KW-0479">Metal-binding</keyword>
<dbReference type="PRINTS" id="PR00359">
    <property type="entry name" value="BP450"/>
</dbReference>
<comment type="similarity">
    <text evidence="1 2">Belongs to the cytochrome P450 family.</text>
</comment>
<evidence type="ECO:0000256" key="2">
    <source>
        <dbReference type="RuleBase" id="RU000461"/>
    </source>
</evidence>
<reference evidence="3" key="1">
    <citation type="submission" date="2022-10" db="EMBL/GenBank/DDBJ databases">
        <title>The WGS of Solirubrobacter ginsenosidimutans DSM 21036.</title>
        <authorList>
            <person name="Jiang Z."/>
        </authorList>
    </citation>
    <scope>NUCLEOTIDE SEQUENCE</scope>
    <source>
        <strain evidence="3">DSM 21036</strain>
    </source>
</reference>
<dbReference type="InterPro" id="IPR002397">
    <property type="entry name" value="Cyt_P450_B"/>
</dbReference>
<organism evidence="3 4">
    <name type="scientific">Solirubrobacter ginsenosidimutans</name>
    <dbReference type="NCBI Taxonomy" id="490573"/>
    <lineage>
        <taxon>Bacteria</taxon>
        <taxon>Bacillati</taxon>
        <taxon>Actinomycetota</taxon>
        <taxon>Thermoleophilia</taxon>
        <taxon>Solirubrobacterales</taxon>
        <taxon>Solirubrobacteraceae</taxon>
        <taxon>Solirubrobacter</taxon>
    </lineage>
</organism>
<keyword evidence="2" id="KW-0560">Oxidoreductase</keyword>
<dbReference type="Proteomes" id="UP001149140">
    <property type="component" value="Unassembled WGS sequence"/>
</dbReference>
<dbReference type="Gene3D" id="1.10.630.10">
    <property type="entry name" value="Cytochrome P450"/>
    <property type="match status" value="1"/>
</dbReference>
<dbReference type="SUPFAM" id="SSF48264">
    <property type="entry name" value="Cytochrome P450"/>
    <property type="match status" value="1"/>
</dbReference>
<comment type="caution">
    <text evidence="3">The sequence shown here is derived from an EMBL/GenBank/DDBJ whole genome shotgun (WGS) entry which is preliminary data.</text>
</comment>
<keyword evidence="2" id="KW-0503">Monooxygenase</keyword>
<name>A0A9X3MM24_9ACTN</name>
<keyword evidence="2" id="KW-0349">Heme</keyword>
<dbReference type="PANTHER" id="PTHR46696:SF1">
    <property type="entry name" value="CYTOCHROME P450 YJIB-RELATED"/>
    <property type="match status" value="1"/>
</dbReference>
<accession>A0A9X3MM24</accession>
<dbReference type="GO" id="GO:0016705">
    <property type="term" value="F:oxidoreductase activity, acting on paired donors, with incorporation or reduction of molecular oxygen"/>
    <property type="evidence" value="ECO:0007669"/>
    <property type="project" value="InterPro"/>
</dbReference>
<gene>
    <name evidence="3" type="ORF">OM076_02215</name>
</gene>
<dbReference type="GO" id="GO:0004497">
    <property type="term" value="F:monooxygenase activity"/>
    <property type="evidence" value="ECO:0007669"/>
    <property type="project" value="UniProtKB-KW"/>
</dbReference>
<proteinExistence type="inferred from homology"/>
<dbReference type="GO" id="GO:0020037">
    <property type="term" value="F:heme binding"/>
    <property type="evidence" value="ECO:0007669"/>
    <property type="project" value="InterPro"/>
</dbReference>
<dbReference type="GO" id="GO:0005506">
    <property type="term" value="F:iron ion binding"/>
    <property type="evidence" value="ECO:0007669"/>
    <property type="project" value="InterPro"/>
</dbReference>
<evidence type="ECO:0000313" key="3">
    <source>
        <dbReference type="EMBL" id="MDA0159066.1"/>
    </source>
</evidence>